<dbReference type="InterPro" id="IPR011606">
    <property type="entry name" value="Brnchd-chn_aa_trnsp_permease"/>
</dbReference>
<evidence type="ECO:0000313" key="10">
    <source>
        <dbReference type="EMBL" id="MYY64659.1"/>
    </source>
</evidence>
<dbReference type="Proteomes" id="UP001231316">
    <property type="component" value="Chromosome"/>
</dbReference>
<dbReference type="GO" id="GO:0005886">
    <property type="term" value="C:plasma membrane"/>
    <property type="evidence" value="ECO:0007669"/>
    <property type="project" value="UniProtKB-SubCell"/>
</dbReference>
<dbReference type="Pfam" id="PF03591">
    <property type="entry name" value="AzlC"/>
    <property type="match status" value="1"/>
</dbReference>
<dbReference type="RefSeq" id="WP_034982420.1">
    <property type="nucleotide sequence ID" value="NZ_CP007646.1"/>
</dbReference>
<evidence type="ECO:0000256" key="7">
    <source>
        <dbReference type="ARBA" id="ARBA00023136"/>
    </source>
</evidence>
<reference evidence="11" key="3">
    <citation type="submission" date="2023-04" db="EMBL/GenBank/DDBJ databases">
        <title>Four porcine-derived lactic acid bacteria strains analyses and their evaluation as potential probiotics based on genomics.</title>
        <authorList>
            <person name="Niu D."/>
        </authorList>
    </citation>
    <scope>NUCLEOTIDE SEQUENCE</scope>
    <source>
        <strain evidence="11">ZSA5</strain>
    </source>
</reference>
<comment type="similarity">
    <text evidence="2">Belongs to the AzlC family.</text>
</comment>
<dbReference type="EMBL" id="CP007646">
    <property type="protein sequence ID" value="AIR11343.1"/>
    <property type="molecule type" value="Genomic_DNA"/>
</dbReference>
<keyword evidence="6 8" id="KW-1133">Transmembrane helix</keyword>
<keyword evidence="3" id="KW-0813">Transport</keyword>
<evidence type="ECO:0000313" key="11">
    <source>
        <dbReference type="EMBL" id="WII28483.1"/>
    </source>
</evidence>
<dbReference type="EMBL" id="VSUB01000003">
    <property type="protein sequence ID" value="MYY64659.1"/>
    <property type="molecule type" value="Genomic_DNA"/>
</dbReference>
<dbReference type="PANTHER" id="PTHR34979">
    <property type="entry name" value="INNER MEMBRANE PROTEIN YGAZ"/>
    <property type="match status" value="1"/>
</dbReference>
<feature type="transmembrane region" description="Helical" evidence="8">
    <location>
        <begin position="137"/>
        <end position="157"/>
    </location>
</feature>
<feature type="transmembrane region" description="Helical" evidence="8">
    <location>
        <begin position="56"/>
        <end position="78"/>
    </location>
</feature>
<feature type="transmembrane region" description="Helical" evidence="8">
    <location>
        <begin position="163"/>
        <end position="179"/>
    </location>
</feature>
<evidence type="ECO:0000256" key="4">
    <source>
        <dbReference type="ARBA" id="ARBA00022475"/>
    </source>
</evidence>
<evidence type="ECO:0000313" key="9">
    <source>
        <dbReference type="EMBL" id="AIR11343.1"/>
    </source>
</evidence>
<dbReference type="EMBL" id="CP123971">
    <property type="protein sequence ID" value="WII28483.1"/>
    <property type="molecule type" value="Genomic_DNA"/>
</dbReference>
<dbReference type="Proteomes" id="UP000029488">
    <property type="component" value="Chromosome"/>
</dbReference>
<evidence type="ECO:0000256" key="6">
    <source>
        <dbReference type="ARBA" id="ARBA00022989"/>
    </source>
</evidence>
<dbReference type="GO" id="GO:1903785">
    <property type="term" value="P:L-valine transmembrane transport"/>
    <property type="evidence" value="ECO:0007669"/>
    <property type="project" value="TreeGrafter"/>
</dbReference>
<evidence type="ECO:0000313" key="13">
    <source>
        <dbReference type="Proteomes" id="UP000471678"/>
    </source>
</evidence>
<organism evidence="9 12">
    <name type="scientific">Ligilactobacillus salivarius</name>
    <dbReference type="NCBI Taxonomy" id="1624"/>
    <lineage>
        <taxon>Bacteria</taxon>
        <taxon>Bacillati</taxon>
        <taxon>Bacillota</taxon>
        <taxon>Bacilli</taxon>
        <taxon>Lactobacillales</taxon>
        <taxon>Lactobacillaceae</taxon>
        <taxon>Ligilactobacillus</taxon>
    </lineage>
</organism>
<keyword evidence="5 8" id="KW-0812">Transmembrane</keyword>
<reference evidence="10 13" key="2">
    <citation type="journal article" date="2020" name="Food Funct.">
        <title>Screening of Lactobacillus salivarius strains from the feces of Chinese populations and the evaluation of their effects against intestinal inflammation in mice.</title>
        <authorList>
            <person name="Zhai Q."/>
            <person name="Shen X."/>
            <person name="Cen S."/>
            <person name="Zhang C."/>
            <person name="Tian F."/>
            <person name="Zhao J."/>
            <person name="Zhang H."/>
            <person name="Xue Y."/>
            <person name="Chen W."/>
        </authorList>
    </citation>
    <scope>NUCLEOTIDE SEQUENCE [LARGE SCALE GENOMIC DNA]</scope>
    <source>
        <strain evidence="10 13">FYNDL5_1.scaf</strain>
    </source>
</reference>
<reference evidence="9 12" key="1">
    <citation type="journal article" date="2014" name="BMC Genomics">
        <title>Unusual genome complexity in Lactobacillus salivarius JCM1046.</title>
        <authorList>
            <person name="Raftis E.J."/>
            <person name="Forde B.M."/>
            <person name="Claesson M.J."/>
            <person name="O'Toole P.W."/>
        </authorList>
    </citation>
    <scope>NUCLEOTIDE SEQUENCE [LARGE SCALE GENOMIC DNA]</scope>
    <source>
        <strain evidence="9 12">JCM1046</strain>
    </source>
</reference>
<dbReference type="KEGG" id="lsj:LSJ_1702"/>
<evidence type="ECO:0000256" key="5">
    <source>
        <dbReference type="ARBA" id="ARBA00022692"/>
    </source>
</evidence>
<sequence length="235" mass="25680">MNAELNRKTAIKEVLPTAFGYIGIGIAFGIVSKAAGLSALQAGLMSLIAYGGSAQFIIVSMLLVHSPIISIITAAFLVNSRMILMSLVTAKYFKNDSMLHNILIGSLLTDESFALAMNKLNYTNNKLNFAWFDTANWFAYFVWFFSSVLGALVGNFIENPTNLGIDFALVAMFIGLLYLQMISDKSLKLSLQLLVVVATFILVYLGLIFIPSNLLIIIVTLLGCAVGMVLKHVFF</sequence>
<protein>
    <submittedName>
        <fullName evidence="10">AzlC family ABC transporter permease</fullName>
    </submittedName>
    <submittedName>
        <fullName evidence="9">Branched-chain amino acid transport protein</fullName>
    </submittedName>
</protein>
<evidence type="ECO:0000256" key="1">
    <source>
        <dbReference type="ARBA" id="ARBA00004651"/>
    </source>
</evidence>
<evidence type="ECO:0000256" key="8">
    <source>
        <dbReference type="SAM" id="Phobius"/>
    </source>
</evidence>
<evidence type="ECO:0000256" key="2">
    <source>
        <dbReference type="ARBA" id="ARBA00010735"/>
    </source>
</evidence>
<evidence type="ECO:0000256" key="3">
    <source>
        <dbReference type="ARBA" id="ARBA00022448"/>
    </source>
</evidence>
<keyword evidence="4" id="KW-1003">Cell membrane</keyword>
<dbReference type="AlphaFoldDB" id="A0A089QHR4"/>
<evidence type="ECO:0000313" key="12">
    <source>
        <dbReference type="Proteomes" id="UP000029488"/>
    </source>
</evidence>
<keyword evidence="7 8" id="KW-0472">Membrane</keyword>
<dbReference type="Proteomes" id="UP000471678">
    <property type="component" value="Unassembled WGS sequence"/>
</dbReference>
<feature type="transmembrane region" description="Helical" evidence="8">
    <location>
        <begin position="216"/>
        <end position="234"/>
    </location>
</feature>
<proteinExistence type="inferred from homology"/>
<feature type="transmembrane region" description="Helical" evidence="8">
    <location>
        <begin position="191"/>
        <end position="210"/>
    </location>
</feature>
<accession>A0A089QHR4</accession>
<name>A0A089QHR4_9LACO</name>
<comment type="subcellular location">
    <subcellularLocation>
        <location evidence="1">Cell membrane</location>
        <topology evidence="1">Multi-pass membrane protein</topology>
    </subcellularLocation>
</comment>
<gene>
    <name evidence="9" type="primary">azlC</name>
    <name evidence="10" type="ORF">FYL25_04310</name>
    <name evidence="9" type="ORF">LSJ_1702</name>
    <name evidence="11" type="ORF">QFE45_08910</name>
</gene>
<dbReference type="PANTHER" id="PTHR34979:SF1">
    <property type="entry name" value="INNER MEMBRANE PROTEIN YGAZ"/>
    <property type="match status" value="1"/>
</dbReference>
<feature type="transmembrane region" description="Helical" evidence="8">
    <location>
        <begin position="20"/>
        <end position="44"/>
    </location>
</feature>